<dbReference type="PROSITE" id="PS51257">
    <property type="entry name" value="PROKAR_LIPOPROTEIN"/>
    <property type="match status" value="1"/>
</dbReference>
<dbReference type="Pfam" id="PF07690">
    <property type="entry name" value="MFS_1"/>
    <property type="match status" value="1"/>
</dbReference>
<evidence type="ECO:0000313" key="9">
    <source>
        <dbReference type="Proteomes" id="UP000061512"/>
    </source>
</evidence>
<name>A0A132EX24_9BURK</name>
<feature type="transmembrane region" description="Helical" evidence="6">
    <location>
        <begin position="357"/>
        <end position="384"/>
    </location>
</feature>
<evidence type="ECO:0000256" key="5">
    <source>
        <dbReference type="ARBA" id="ARBA00023136"/>
    </source>
</evidence>
<keyword evidence="5 6" id="KW-0472">Membrane</keyword>
<keyword evidence="4 6" id="KW-1133">Transmembrane helix</keyword>
<gene>
    <name evidence="8" type="ORF">WT57_02515</name>
</gene>
<feature type="transmembrane region" description="Helical" evidence="6">
    <location>
        <begin position="270"/>
        <end position="291"/>
    </location>
</feature>
<evidence type="ECO:0000256" key="2">
    <source>
        <dbReference type="ARBA" id="ARBA00022448"/>
    </source>
</evidence>
<sequence length="471" mass="48484">MRASSKHHPGLVLAAACLGFVVVLVDVSVVNVALDALRAAFRADVTGLQWVVNAYALVFASSLLMAGALGDRFGATRVFMAGYAIFTLSSIGCGLAPSLPALIAWRLVQGIGAALLVPNSLAVLRVAFQDEAARGRAIGWWGAGGGIALAAGPVIGGVLVAACGWRSIFLVNVPVGIAGIWMTWRFAPAMAAQRDRSLDVPGQLTGALALATLTFASTEASALGWGSPVVLGMFALCVALGIAFVRLEARNPAAMLPAALWQDRTVRSTTAIGMIANLVFYGIVFTLSLLFQSIWHATPVRTGLAFLPMMGVLMVMNIVAGRLADRVGARVLATAGLLVSAAGYLAMWPALDAQSHGLLAAAMLVAGGGVALTIPTITHAMLGAVCRTQAGIASGLLNAARQVGGVMGVAVFGFFVRHADRASFIRGMGQALLVSALLLVAGAVIAWGNLGAAQARVPRERDGSRLAETEV</sequence>
<feature type="transmembrane region" description="Helical" evidence="6">
    <location>
        <begin position="50"/>
        <end position="69"/>
    </location>
</feature>
<reference evidence="8 9" key="1">
    <citation type="submission" date="2015-11" db="EMBL/GenBank/DDBJ databases">
        <title>Expanding the genomic diversity of Burkholderia species for the development of highly accurate diagnostics.</title>
        <authorList>
            <person name="Sahl J."/>
            <person name="Keim P."/>
            <person name="Wagner D."/>
        </authorList>
    </citation>
    <scope>NUCLEOTIDE SEQUENCE [LARGE SCALE GENOMIC DNA]</scope>
    <source>
        <strain evidence="8 9">MSMB574WGS</strain>
    </source>
</reference>
<feature type="transmembrane region" description="Helical" evidence="6">
    <location>
        <begin position="428"/>
        <end position="450"/>
    </location>
</feature>
<dbReference type="SUPFAM" id="SSF103473">
    <property type="entry name" value="MFS general substrate transporter"/>
    <property type="match status" value="1"/>
</dbReference>
<feature type="transmembrane region" description="Helical" evidence="6">
    <location>
        <begin position="168"/>
        <end position="186"/>
    </location>
</feature>
<accession>A0A132EX24</accession>
<dbReference type="Gene3D" id="1.20.1250.20">
    <property type="entry name" value="MFS general substrate transporter like domains"/>
    <property type="match status" value="1"/>
</dbReference>
<evidence type="ECO:0000256" key="4">
    <source>
        <dbReference type="ARBA" id="ARBA00022989"/>
    </source>
</evidence>
<feature type="transmembrane region" description="Helical" evidence="6">
    <location>
        <begin position="303"/>
        <end position="324"/>
    </location>
</feature>
<proteinExistence type="predicted"/>
<dbReference type="InterPro" id="IPR036259">
    <property type="entry name" value="MFS_trans_sf"/>
</dbReference>
<feature type="domain" description="Major facilitator superfamily (MFS) profile" evidence="7">
    <location>
        <begin position="12"/>
        <end position="454"/>
    </location>
</feature>
<feature type="transmembrane region" description="Helical" evidence="6">
    <location>
        <begin position="111"/>
        <end position="128"/>
    </location>
</feature>
<comment type="subcellular location">
    <subcellularLocation>
        <location evidence="1">Membrane</location>
        <topology evidence="1">Multi-pass membrane protein</topology>
    </subcellularLocation>
</comment>
<keyword evidence="2" id="KW-0813">Transport</keyword>
<dbReference type="InterPro" id="IPR020846">
    <property type="entry name" value="MFS_dom"/>
</dbReference>
<feature type="transmembrane region" description="Helical" evidence="6">
    <location>
        <begin position="81"/>
        <end position="105"/>
    </location>
</feature>
<protein>
    <submittedName>
        <fullName evidence="8">MFS transporter</fullName>
    </submittedName>
</protein>
<dbReference type="PANTHER" id="PTHR42718:SF9">
    <property type="entry name" value="MAJOR FACILITATOR SUPERFAMILY MULTIDRUG TRANSPORTER MFSC"/>
    <property type="match status" value="1"/>
</dbReference>
<evidence type="ECO:0000313" key="8">
    <source>
        <dbReference type="EMBL" id="KWF60935.1"/>
    </source>
</evidence>
<dbReference type="GO" id="GO:0016020">
    <property type="term" value="C:membrane"/>
    <property type="evidence" value="ECO:0007669"/>
    <property type="project" value="UniProtKB-SubCell"/>
</dbReference>
<dbReference type="Proteomes" id="UP000061512">
    <property type="component" value="Unassembled WGS sequence"/>
</dbReference>
<dbReference type="Gene3D" id="1.20.1720.10">
    <property type="entry name" value="Multidrug resistance protein D"/>
    <property type="match status" value="1"/>
</dbReference>
<evidence type="ECO:0000259" key="7">
    <source>
        <dbReference type="PROSITE" id="PS50850"/>
    </source>
</evidence>
<evidence type="ECO:0000256" key="1">
    <source>
        <dbReference type="ARBA" id="ARBA00004141"/>
    </source>
</evidence>
<feature type="transmembrane region" description="Helical" evidence="6">
    <location>
        <begin position="12"/>
        <end position="30"/>
    </location>
</feature>
<feature type="transmembrane region" description="Helical" evidence="6">
    <location>
        <begin position="331"/>
        <end position="351"/>
    </location>
</feature>
<feature type="transmembrane region" description="Helical" evidence="6">
    <location>
        <begin position="396"/>
        <end position="416"/>
    </location>
</feature>
<dbReference type="AlphaFoldDB" id="A0A132EX24"/>
<comment type="caution">
    <text evidence="8">The sequence shown here is derived from an EMBL/GenBank/DDBJ whole genome shotgun (WGS) entry which is preliminary data.</text>
</comment>
<dbReference type="EMBL" id="LPJX01000055">
    <property type="protein sequence ID" value="KWF60935.1"/>
    <property type="molecule type" value="Genomic_DNA"/>
</dbReference>
<dbReference type="CDD" id="cd17321">
    <property type="entry name" value="MFS_MMR_MDR_like"/>
    <property type="match status" value="1"/>
</dbReference>
<dbReference type="PANTHER" id="PTHR42718">
    <property type="entry name" value="MAJOR FACILITATOR SUPERFAMILY MULTIDRUG TRANSPORTER MFSC"/>
    <property type="match status" value="1"/>
</dbReference>
<feature type="transmembrane region" description="Helical" evidence="6">
    <location>
        <begin position="140"/>
        <end position="162"/>
    </location>
</feature>
<evidence type="ECO:0000256" key="6">
    <source>
        <dbReference type="SAM" id="Phobius"/>
    </source>
</evidence>
<dbReference type="RefSeq" id="WP_060299911.1">
    <property type="nucleotide sequence ID" value="NZ_LPJX01000055.1"/>
</dbReference>
<dbReference type="PROSITE" id="PS50850">
    <property type="entry name" value="MFS"/>
    <property type="match status" value="1"/>
</dbReference>
<dbReference type="GO" id="GO:0022857">
    <property type="term" value="F:transmembrane transporter activity"/>
    <property type="evidence" value="ECO:0007669"/>
    <property type="project" value="InterPro"/>
</dbReference>
<feature type="transmembrane region" description="Helical" evidence="6">
    <location>
        <begin position="229"/>
        <end position="249"/>
    </location>
</feature>
<keyword evidence="3 6" id="KW-0812">Transmembrane</keyword>
<organism evidence="8 9">
    <name type="scientific">Burkholderia pseudomultivorans</name>
    <dbReference type="NCBI Taxonomy" id="1207504"/>
    <lineage>
        <taxon>Bacteria</taxon>
        <taxon>Pseudomonadati</taxon>
        <taxon>Pseudomonadota</taxon>
        <taxon>Betaproteobacteria</taxon>
        <taxon>Burkholderiales</taxon>
        <taxon>Burkholderiaceae</taxon>
        <taxon>Burkholderia</taxon>
        <taxon>Burkholderia cepacia complex</taxon>
    </lineage>
</organism>
<evidence type="ECO:0000256" key="3">
    <source>
        <dbReference type="ARBA" id="ARBA00022692"/>
    </source>
</evidence>
<dbReference type="InterPro" id="IPR011701">
    <property type="entry name" value="MFS"/>
</dbReference>